<dbReference type="InterPro" id="IPR055164">
    <property type="entry name" value="EDR1/CTR1/ARMC3-like_pept-like"/>
</dbReference>
<feature type="compositionally biased region" description="Basic and acidic residues" evidence="2">
    <location>
        <begin position="484"/>
        <end position="495"/>
    </location>
</feature>
<feature type="region of interest" description="Disordered" evidence="2">
    <location>
        <begin position="1"/>
        <end position="36"/>
    </location>
</feature>
<dbReference type="Proteomes" id="UP000636800">
    <property type="component" value="Chromosome 12"/>
</dbReference>
<dbReference type="Pfam" id="PF14381">
    <property type="entry name" value="EDR1_CTR1_ARMC3_pept"/>
    <property type="match status" value="1"/>
</dbReference>
<name>A0A835UE76_VANPL</name>
<proteinExistence type="predicted"/>
<protein>
    <recommendedName>
        <fullName evidence="3">EDR1/CTR1/ARMC3-like peptidase-like domain-containing protein</fullName>
    </recommendedName>
</protein>
<feature type="region of interest" description="Disordered" evidence="2">
    <location>
        <begin position="484"/>
        <end position="515"/>
    </location>
</feature>
<dbReference type="OrthoDB" id="1919386at2759"/>
<comment type="caution">
    <text evidence="4">The sequence shown here is derived from an EMBL/GenBank/DDBJ whole genome shotgun (WGS) entry which is preliminary data.</text>
</comment>
<evidence type="ECO:0000256" key="1">
    <source>
        <dbReference type="ARBA" id="ARBA00022737"/>
    </source>
</evidence>
<dbReference type="PANTHER" id="PTHR46618">
    <property type="entry name" value="ARMADILLO REPEAT-CONTAINING PROTEIN 3"/>
    <property type="match status" value="1"/>
</dbReference>
<accession>A0A835UE76</accession>
<feature type="domain" description="EDR1/CTR1/ARMC3-like peptidase-like" evidence="3">
    <location>
        <begin position="129"/>
        <end position="327"/>
    </location>
</feature>
<feature type="compositionally biased region" description="Low complexity" evidence="2">
    <location>
        <begin position="19"/>
        <end position="36"/>
    </location>
</feature>
<organism evidence="4 5">
    <name type="scientific">Vanilla planifolia</name>
    <name type="common">Vanilla</name>
    <dbReference type="NCBI Taxonomy" id="51239"/>
    <lineage>
        <taxon>Eukaryota</taxon>
        <taxon>Viridiplantae</taxon>
        <taxon>Streptophyta</taxon>
        <taxon>Embryophyta</taxon>
        <taxon>Tracheophyta</taxon>
        <taxon>Spermatophyta</taxon>
        <taxon>Magnoliopsida</taxon>
        <taxon>Liliopsida</taxon>
        <taxon>Asparagales</taxon>
        <taxon>Orchidaceae</taxon>
        <taxon>Vanilloideae</taxon>
        <taxon>Vanilleae</taxon>
        <taxon>Vanilla</taxon>
    </lineage>
</organism>
<evidence type="ECO:0000259" key="3">
    <source>
        <dbReference type="Pfam" id="PF14381"/>
    </source>
</evidence>
<dbReference type="AlphaFoldDB" id="A0A835UE76"/>
<evidence type="ECO:0000313" key="5">
    <source>
        <dbReference type="Proteomes" id="UP000636800"/>
    </source>
</evidence>
<dbReference type="EMBL" id="JADCNL010000012">
    <property type="protein sequence ID" value="KAG0458347.1"/>
    <property type="molecule type" value="Genomic_DNA"/>
</dbReference>
<dbReference type="InterPro" id="IPR052441">
    <property type="entry name" value="Armadillo-Ser/Thr_Kinase"/>
</dbReference>
<evidence type="ECO:0000313" key="4">
    <source>
        <dbReference type="EMBL" id="KAG0458347.1"/>
    </source>
</evidence>
<reference evidence="4 5" key="1">
    <citation type="journal article" date="2020" name="Nat. Food">
        <title>A phased Vanilla planifolia genome enables genetic improvement of flavour and production.</title>
        <authorList>
            <person name="Hasing T."/>
            <person name="Tang H."/>
            <person name="Brym M."/>
            <person name="Khazi F."/>
            <person name="Huang T."/>
            <person name="Chambers A.H."/>
        </authorList>
    </citation>
    <scope>NUCLEOTIDE SEQUENCE [LARGE SCALE GENOMIC DNA]</scope>
    <source>
        <tissue evidence="4">Leaf</tissue>
    </source>
</reference>
<evidence type="ECO:0000256" key="2">
    <source>
        <dbReference type="SAM" id="MobiDB-lite"/>
    </source>
</evidence>
<keyword evidence="5" id="KW-1185">Reference proteome</keyword>
<sequence length="554" mass="60144">MKNIFRKFHIGGGHDPNRSGEVSSVSSSSSPAVPDAVVGSCVSDQRTVEMALPAPSQPSPVEGERGAVTVEPADYFSSEEEFQMQLALAISASNSEFREDPDGDQIRAATLLSLGTHRIDRGRQDDGTAESLSRRYWDYNVLDYGEKVVDGFYDIFGLSNDFTNHGKMPSLHDLQSSIGDLGFEVIFVNRAIDSALVELEQVAHCIALDSPATEVGFLVQRISELVSQHMGGPVKDANDMLARWIEKSTELRMTLQTSLLPIGCINLGLSRHRALLFKVLADNVGIPCKLVKGSHYTGIDDDAVNIIKYGDNREFLVDLMAAPGTLIPADVLSSKDASSNPYNPMVGQNILAWETDTTHDNFPKSGYDNDHLDGNKMVDKSSSHNKAVLVPFVLGESSASTASSSSENTESPFTQGLSNQCISNSSGALIEDTANVTVNDNTSMSDKPIVSTTGDAFDSRNLFAELNPFQAVGIVKPTMVKVGDSKPNEYQRSREPVASGPGRPQHQSPLVRKNHSPCNDVTNMKHYNFADGLIPRKNLGIKISIHRDIHPAQL</sequence>
<dbReference type="PANTHER" id="PTHR46618:SF1">
    <property type="entry name" value="ARMADILLO REPEAT-CONTAINING PROTEIN 3"/>
    <property type="match status" value="1"/>
</dbReference>
<keyword evidence="1" id="KW-0677">Repeat</keyword>
<gene>
    <name evidence="4" type="ORF">HPP92_023504</name>
</gene>